<dbReference type="EMBL" id="ML014123">
    <property type="protein sequence ID" value="RKP03407.1"/>
    <property type="molecule type" value="Genomic_DNA"/>
</dbReference>
<feature type="region of interest" description="Disordered" evidence="1">
    <location>
        <begin position="230"/>
        <end position="257"/>
    </location>
</feature>
<dbReference type="InterPro" id="IPR001453">
    <property type="entry name" value="MoaB/Mog_dom"/>
</dbReference>
<dbReference type="Gene3D" id="3.40.980.10">
    <property type="entry name" value="MoaB/Mog-like domain"/>
    <property type="match status" value="1"/>
</dbReference>
<dbReference type="STRING" id="1555241.A0A4P9XD44"/>
<evidence type="ECO:0000259" key="2">
    <source>
        <dbReference type="SMART" id="SM00852"/>
    </source>
</evidence>
<reference evidence="4" key="1">
    <citation type="journal article" date="2018" name="Nat. Microbiol.">
        <title>Leveraging single-cell genomics to expand the fungal tree of life.</title>
        <authorList>
            <person name="Ahrendt S.R."/>
            <person name="Quandt C.A."/>
            <person name="Ciobanu D."/>
            <person name="Clum A."/>
            <person name="Salamov A."/>
            <person name="Andreopoulos B."/>
            <person name="Cheng J.F."/>
            <person name="Woyke T."/>
            <person name="Pelin A."/>
            <person name="Henrissat B."/>
            <person name="Reynolds N.K."/>
            <person name="Benny G.L."/>
            <person name="Smith M.E."/>
            <person name="James T.Y."/>
            <person name="Grigoriev I.V."/>
        </authorList>
    </citation>
    <scope>NUCLEOTIDE SEQUENCE [LARGE SCALE GENOMIC DNA]</scope>
    <source>
        <strain evidence="4">ATCC 52028</strain>
    </source>
</reference>
<dbReference type="InterPro" id="IPR036425">
    <property type="entry name" value="MoaB/Mog-like_dom_sf"/>
</dbReference>
<dbReference type="OrthoDB" id="448496at2759"/>
<keyword evidence="4" id="KW-1185">Reference proteome</keyword>
<dbReference type="GO" id="GO:0047884">
    <property type="term" value="F:FAD diphosphatase activity"/>
    <property type="evidence" value="ECO:0007669"/>
    <property type="project" value="TreeGrafter"/>
</dbReference>
<dbReference type="AlphaFoldDB" id="A0A4P9XD44"/>
<name>A0A4P9XD44_9FUNG</name>
<dbReference type="GO" id="GO:0042726">
    <property type="term" value="P:flavin-containing compound metabolic process"/>
    <property type="evidence" value="ECO:0007669"/>
    <property type="project" value="TreeGrafter"/>
</dbReference>
<evidence type="ECO:0000256" key="1">
    <source>
        <dbReference type="SAM" id="MobiDB-lite"/>
    </source>
</evidence>
<dbReference type="PANTHER" id="PTHR47675:SF1">
    <property type="entry name" value="MOLYBDOPTERIN BINDING DOMAIN PROTEIN (AFU_ORTHOLOGUE AFUA_5G11210)"/>
    <property type="match status" value="1"/>
</dbReference>
<organism evidence="3 4">
    <name type="scientific">Caulochytrium protostelioides</name>
    <dbReference type="NCBI Taxonomy" id="1555241"/>
    <lineage>
        <taxon>Eukaryota</taxon>
        <taxon>Fungi</taxon>
        <taxon>Fungi incertae sedis</taxon>
        <taxon>Chytridiomycota</taxon>
        <taxon>Chytridiomycota incertae sedis</taxon>
        <taxon>Chytridiomycetes</taxon>
        <taxon>Caulochytriales</taxon>
        <taxon>Caulochytriaceae</taxon>
        <taxon>Caulochytrium</taxon>
    </lineage>
</organism>
<sequence>MWDGFRRHAGSATQCFDIGLDLHHVVVTGDDPDEIGYHVRALSERYGIVITSGGIGPTLDDVTYPSLATAFGLDLAIDQATLSRMRANGMFDRDDESSPAGLAKRRMALLPRASPDVSVEVHHPSDALWVPVVILHTNVVVLPGIPALFQALFDASVHRLIVPRLAPPGRNGPHITIKADLGPRADASDTRQAGVRQFYRETLPVYHPESSIAQILIDETNRPENHDLRIGSYPTWNGMPDPRRKDTPLKTRGTDADGRPMVRVYVTITGRDTNRVEECAEHIRLAIDALPPPQT</sequence>
<gene>
    <name evidence="3" type="ORF">CXG81DRAFT_23934</name>
</gene>
<evidence type="ECO:0000313" key="4">
    <source>
        <dbReference type="Proteomes" id="UP000274922"/>
    </source>
</evidence>
<proteinExistence type="predicted"/>
<protein>
    <recommendedName>
        <fullName evidence="2">MoaB/Mog domain-containing protein</fullName>
    </recommendedName>
</protein>
<feature type="domain" description="MoaB/Mog" evidence="2">
    <location>
        <begin position="4"/>
        <end position="164"/>
    </location>
</feature>
<dbReference type="Proteomes" id="UP000274922">
    <property type="component" value="Unassembled WGS sequence"/>
</dbReference>
<dbReference type="Pfam" id="PF00994">
    <property type="entry name" value="MoCF_biosynth"/>
    <property type="match status" value="1"/>
</dbReference>
<accession>A0A4P9XD44</accession>
<feature type="compositionally biased region" description="Basic and acidic residues" evidence="1">
    <location>
        <begin position="241"/>
        <end position="257"/>
    </location>
</feature>
<dbReference type="SMART" id="SM00852">
    <property type="entry name" value="MoCF_biosynth"/>
    <property type="match status" value="1"/>
</dbReference>
<dbReference type="SUPFAM" id="SSF53218">
    <property type="entry name" value="Molybdenum cofactor biosynthesis proteins"/>
    <property type="match status" value="1"/>
</dbReference>
<dbReference type="PANTHER" id="PTHR47675">
    <property type="entry name" value="MOLYBDOPTERIN BINDING DOMAIN PROTEIN (AFU_ORTHOLOGUE AFUA_5G11210)"/>
    <property type="match status" value="1"/>
</dbReference>
<evidence type="ECO:0000313" key="3">
    <source>
        <dbReference type="EMBL" id="RKP03407.1"/>
    </source>
</evidence>